<dbReference type="InterPro" id="IPR011990">
    <property type="entry name" value="TPR-like_helical_dom_sf"/>
</dbReference>
<accession>A0A0M0JIA7</accession>
<gene>
    <name evidence="1" type="ORF">Ctob_002238</name>
</gene>
<dbReference type="Proteomes" id="UP000037460">
    <property type="component" value="Unassembled WGS sequence"/>
</dbReference>
<dbReference type="Gene3D" id="1.25.40.10">
    <property type="entry name" value="Tetratricopeptide repeat domain"/>
    <property type="match status" value="1"/>
</dbReference>
<comment type="caution">
    <text evidence="1">The sequence shown here is derived from an EMBL/GenBank/DDBJ whole genome shotgun (WGS) entry which is preliminary data.</text>
</comment>
<dbReference type="SUPFAM" id="SSF48452">
    <property type="entry name" value="TPR-like"/>
    <property type="match status" value="1"/>
</dbReference>
<dbReference type="EMBL" id="JWZX01002865">
    <property type="protein sequence ID" value="KOO26346.1"/>
    <property type="molecule type" value="Genomic_DNA"/>
</dbReference>
<evidence type="ECO:0000313" key="2">
    <source>
        <dbReference type="Proteomes" id="UP000037460"/>
    </source>
</evidence>
<organism evidence="1 2">
    <name type="scientific">Chrysochromulina tobinii</name>
    <dbReference type="NCBI Taxonomy" id="1460289"/>
    <lineage>
        <taxon>Eukaryota</taxon>
        <taxon>Haptista</taxon>
        <taxon>Haptophyta</taxon>
        <taxon>Prymnesiophyceae</taxon>
        <taxon>Prymnesiales</taxon>
        <taxon>Chrysochromulinaceae</taxon>
        <taxon>Chrysochromulina</taxon>
    </lineage>
</organism>
<evidence type="ECO:0000313" key="1">
    <source>
        <dbReference type="EMBL" id="KOO26346.1"/>
    </source>
</evidence>
<name>A0A0M0JIA7_9EUKA</name>
<protein>
    <submittedName>
        <fullName evidence="1">Uncharacterized protein</fullName>
    </submittedName>
</protein>
<reference evidence="2" key="1">
    <citation type="journal article" date="2015" name="PLoS Genet.">
        <title>Genome Sequence and Transcriptome Analyses of Chrysochromulina tobin: Metabolic Tools for Enhanced Algal Fitness in the Prominent Order Prymnesiales (Haptophyceae).</title>
        <authorList>
            <person name="Hovde B.T."/>
            <person name="Deodato C.R."/>
            <person name="Hunsperger H.M."/>
            <person name="Ryken S.A."/>
            <person name="Yost W."/>
            <person name="Jha R.K."/>
            <person name="Patterson J."/>
            <person name="Monnat R.J. Jr."/>
            <person name="Barlow S.B."/>
            <person name="Starkenburg S.R."/>
            <person name="Cattolico R.A."/>
        </authorList>
    </citation>
    <scope>NUCLEOTIDE SEQUENCE</scope>
    <source>
        <strain evidence="2">CCMP291</strain>
    </source>
</reference>
<sequence length="182" mass="19996">MLALRLAQGSQTEREGQAALLHSEKALEMAPQEPTTHLARGMALLMSGNFSPNSPEPVMDALTSAFELREKGAMDSAFPEKWPETLEAHVHHTLGKLIATTPPEPEKNTRLDDALLHFTKAAQLLPDHEVYKASLNHGYAAMIQREKALRTEGANANDIVIDRNKLIVGKDEAPTTLTKDEI</sequence>
<proteinExistence type="predicted"/>
<keyword evidence="2" id="KW-1185">Reference proteome</keyword>
<dbReference type="AlphaFoldDB" id="A0A0M0JIA7"/>